<dbReference type="EMBL" id="JAESVB010000001">
    <property type="protein sequence ID" value="MCB8874140.1"/>
    <property type="molecule type" value="Genomic_DNA"/>
</dbReference>
<keyword evidence="3" id="KW-1185">Reference proteome</keyword>
<keyword evidence="1" id="KW-0812">Transmembrane</keyword>
<gene>
    <name evidence="2" type="ORF">ASILVAE211_03015</name>
</gene>
<accession>A0A964DXC2</accession>
<dbReference type="AlphaFoldDB" id="A0A964DXC2"/>
<dbReference type="Proteomes" id="UP000708298">
    <property type="component" value="Unassembled WGS sequence"/>
</dbReference>
<name>A0A964DXC2_9PROT</name>
<feature type="transmembrane region" description="Helical" evidence="1">
    <location>
        <begin position="158"/>
        <end position="180"/>
    </location>
</feature>
<feature type="transmembrane region" description="Helical" evidence="1">
    <location>
        <begin position="228"/>
        <end position="261"/>
    </location>
</feature>
<feature type="transmembrane region" description="Helical" evidence="1">
    <location>
        <begin position="113"/>
        <end position="131"/>
    </location>
</feature>
<protein>
    <submittedName>
        <fullName evidence="2">Uncharacterized protein</fullName>
    </submittedName>
</protein>
<evidence type="ECO:0000313" key="2">
    <source>
        <dbReference type="EMBL" id="MCB8874140.1"/>
    </source>
</evidence>
<evidence type="ECO:0000313" key="3">
    <source>
        <dbReference type="Proteomes" id="UP000708298"/>
    </source>
</evidence>
<feature type="transmembrane region" description="Helical" evidence="1">
    <location>
        <begin position="192"/>
        <end position="216"/>
    </location>
</feature>
<dbReference type="RefSeq" id="WP_227319792.1">
    <property type="nucleotide sequence ID" value="NZ_JAESVB010000001.1"/>
</dbReference>
<reference evidence="2" key="2">
    <citation type="submission" date="2021-01" db="EMBL/GenBank/DDBJ databases">
        <authorList>
            <person name="Mieszkin S."/>
            <person name="Pouder E."/>
            <person name="Alain K."/>
        </authorList>
    </citation>
    <scope>NUCLEOTIDE SEQUENCE</scope>
    <source>
        <strain evidence="2">HW T2.11</strain>
    </source>
</reference>
<reference evidence="2" key="1">
    <citation type="journal article" date="2021" name="Microorganisms">
        <title>Acidisoma silvae sp. nov. and Acidisomacellulosilytica sp. nov., Two Acidophilic Bacteria Isolated from Decaying Wood, Hydrolyzing Cellulose and Producing Poly-3-hydroxybutyrate.</title>
        <authorList>
            <person name="Mieszkin S."/>
            <person name="Pouder E."/>
            <person name="Uroz S."/>
            <person name="Simon-Colin C."/>
            <person name="Alain K."/>
        </authorList>
    </citation>
    <scope>NUCLEOTIDE SEQUENCE</scope>
    <source>
        <strain evidence="2">HW T2.11</strain>
    </source>
</reference>
<comment type="caution">
    <text evidence="2">The sequence shown here is derived from an EMBL/GenBank/DDBJ whole genome shotgun (WGS) entry which is preliminary data.</text>
</comment>
<organism evidence="2 3">
    <name type="scientific">Acidisoma silvae</name>
    <dbReference type="NCBI Taxonomy" id="2802396"/>
    <lineage>
        <taxon>Bacteria</taxon>
        <taxon>Pseudomonadati</taxon>
        <taxon>Pseudomonadota</taxon>
        <taxon>Alphaproteobacteria</taxon>
        <taxon>Acetobacterales</taxon>
        <taxon>Acidocellaceae</taxon>
        <taxon>Acidisoma</taxon>
    </lineage>
</organism>
<proteinExistence type="predicted"/>
<keyword evidence="1" id="KW-0472">Membrane</keyword>
<sequence length="287" mass="30761">MKYYLPAAWLILACLSASIGLALAWFTPAWLLYALPLAPAAVALALTARFPAQATALWLGLLATCPEMWLGDIIRQTSAIIDLDKAAGLLLLVFCLFRYGARWDGFNPCLAFPFMWVAGYVHGVWPGLIWSDSLRSLIGSMAPFAFSFVRLPPVWCRLVIRTTIASPIIILGFGGILASAGLRPLYGFETGALRLGASTLPAFLAGFTLISLYALLVEQVRRPRFGLLVLLAGDILILLATGARAPLAIGLGLILLVTITVPHPPPLSWRPPGSALSVCSPLPSRAT</sequence>
<feature type="transmembrane region" description="Helical" evidence="1">
    <location>
        <begin position="83"/>
        <end position="101"/>
    </location>
</feature>
<evidence type="ECO:0000256" key="1">
    <source>
        <dbReference type="SAM" id="Phobius"/>
    </source>
</evidence>
<keyword evidence="1" id="KW-1133">Transmembrane helix</keyword>